<accession>A0A941GQ03</accession>
<dbReference type="EMBL" id="JAGTPX010000037">
    <property type="protein sequence ID" value="MBR8672338.1"/>
    <property type="molecule type" value="Genomic_DNA"/>
</dbReference>
<comment type="caution">
    <text evidence="2">The sequence shown here is derived from an EMBL/GenBank/DDBJ whole genome shotgun (WGS) entry which is preliminary data.</text>
</comment>
<dbReference type="AlphaFoldDB" id="A0A941GQ03"/>
<gene>
    <name evidence="2" type="ORF">KD144_22620</name>
</gene>
<feature type="coiled-coil region" evidence="1">
    <location>
        <begin position="112"/>
        <end position="139"/>
    </location>
</feature>
<dbReference type="RefSeq" id="WP_212121614.1">
    <property type="nucleotide sequence ID" value="NZ_JAGTPX020000035.1"/>
</dbReference>
<keyword evidence="1" id="KW-0175">Coiled coil</keyword>
<evidence type="ECO:0000256" key="1">
    <source>
        <dbReference type="SAM" id="Coils"/>
    </source>
</evidence>
<sequence length="298" mass="35028">MIVALEKLEFSKLDPRLLHLSQDEIIQLINRYYDGETVSKLIKEYKIKITPSQLYSIFPPVKSDEKCEHCDSNVVFPWGSKSWSEKLVINQKFCINCNHSGRSNCNCIKCLEIRALEEAEKLKIKREEDERKRNTLKEITLSKMQNIHLEDDLTMEDRLYLAVILRASLSEDMKWIEPNSKNFVRMSPTSEYTNEILKTLISRDILIVDGATSDLNSFQETEKGIVYDMLGVKYHLNVVANDFEEDFNNDGLIKRLIYPDSNLFTKEFCYEMWKRVALEESKQYLLYQKSKVQIQDHE</sequence>
<evidence type="ECO:0000313" key="2">
    <source>
        <dbReference type="EMBL" id="MBR8672338.1"/>
    </source>
</evidence>
<reference evidence="2" key="1">
    <citation type="submission" date="2021-04" db="EMBL/GenBank/DDBJ databases">
        <title>Genomic analysis of electroactive and textile dye degrading Bacillus circulans strain: DC10 isolated from constructed wetland-microbial fuel cells treating textile dye wastewaters.</title>
        <authorList>
            <person name="Patel D.U."/>
            <person name="Desai C.R."/>
        </authorList>
    </citation>
    <scope>NUCLEOTIDE SEQUENCE</scope>
    <source>
        <strain evidence="2">DC10</strain>
    </source>
</reference>
<proteinExistence type="predicted"/>
<name>A0A941GQ03_NIACI</name>
<organism evidence="2">
    <name type="scientific">Niallia circulans</name>
    <name type="common">Bacillus circulans</name>
    <dbReference type="NCBI Taxonomy" id="1397"/>
    <lineage>
        <taxon>Bacteria</taxon>
        <taxon>Bacillati</taxon>
        <taxon>Bacillota</taxon>
        <taxon>Bacilli</taxon>
        <taxon>Bacillales</taxon>
        <taxon>Bacillaceae</taxon>
        <taxon>Niallia</taxon>
    </lineage>
</organism>
<protein>
    <submittedName>
        <fullName evidence="2">Uncharacterized protein</fullName>
    </submittedName>
</protein>